<evidence type="ECO:0008006" key="6">
    <source>
        <dbReference type="Google" id="ProtNLM"/>
    </source>
</evidence>
<feature type="region of interest" description="Disordered" evidence="2">
    <location>
        <begin position="90"/>
        <end position="112"/>
    </location>
</feature>
<comment type="caution">
    <text evidence="4">The sequence shown here is derived from an EMBL/GenBank/DDBJ whole genome shotgun (WGS) entry which is preliminary data.</text>
</comment>
<protein>
    <recommendedName>
        <fullName evidence="6">TPM domain-containing protein</fullName>
    </recommendedName>
</protein>
<evidence type="ECO:0000256" key="1">
    <source>
        <dbReference type="SAM" id="Coils"/>
    </source>
</evidence>
<organism evidence="4 5">
    <name type="scientific">Streptomyces fuscus</name>
    <dbReference type="NCBI Taxonomy" id="3048495"/>
    <lineage>
        <taxon>Bacteria</taxon>
        <taxon>Bacillati</taxon>
        <taxon>Actinomycetota</taxon>
        <taxon>Actinomycetes</taxon>
        <taxon>Kitasatosporales</taxon>
        <taxon>Streptomycetaceae</taxon>
        <taxon>Streptomyces</taxon>
    </lineage>
</organism>
<dbReference type="Proteomes" id="UP001241926">
    <property type="component" value="Unassembled WGS sequence"/>
</dbReference>
<dbReference type="RefSeq" id="WP_285436702.1">
    <property type="nucleotide sequence ID" value="NZ_JASJUS010000042.1"/>
</dbReference>
<reference evidence="4 5" key="1">
    <citation type="submission" date="2023-05" db="EMBL/GenBank/DDBJ databases">
        <title>Streptomyces fuscus sp. nov., a brown-black pigment producing actinomyces isolated from dry sand of Sea duck farm.</title>
        <authorList>
            <person name="Xie J."/>
            <person name="Shen N."/>
        </authorList>
    </citation>
    <scope>NUCLEOTIDE SEQUENCE [LARGE SCALE GENOMIC DNA]</scope>
    <source>
        <strain evidence="4 5">GXMU-J15</strain>
    </source>
</reference>
<evidence type="ECO:0000256" key="3">
    <source>
        <dbReference type="SAM" id="Phobius"/>
    </source>
</evidence>
<keyword evidence="1" id="KW-0175">Coiled coil</keyword>
<feature type="transmembrane region" description="Helical" evidence="3">
    <location>
        <begin position="66"/>
        <end position="85"/>
    </location>
</feature>
<sequence>MTPSLIRGRPRRAKGQISVRLLIAVAGVLVATVWLLLPGPSSAPEPGVAAGAAAQEEPAETSTGDLVLPLVAAVAAVAVAGYAYVRRTRRTRTRTTPGGAPAPDASPGPADLDERSQALLVEADNWVRVSREELTFVPSPDESAERALREAERELASAFRMRQRYDDGVPEDDAGRRQVLAGIIGRCEEAGRRLDTEAAGFDQLRGLEADLAGALGAAEARFRELTSRTGAAGTTLTELTKRYGTAATAPVAGYVEQAKDRLVFATSRLNEAHQSADRDETDPAIGQLRAAETAVAQAETLVDAVERLAEELPAAAALVPPALTGAETELAGARERATGTPGGPTDVRLAHADGVLSDVREELLAGPYDPIEALRRIVRGVVPVADGRAGVLRTAAWLVARASTAAAESHIATHRGTVGSAARTRLAESRRLLATGPGLTDLLTADALSRRARDLAEQDIRLGGTAPEPSVPLSFGGPRTCGRRG</sequence>
<accession>A0ABT7J892</accession>
<keyword evidence="5" id="KW-1185">Reference proteome</keyword>
<evidence type="ECO:0000313" key="5">
    <source>
        <dbReference type="Proteomes" id="UP001241926"/>
    </source>
</evidence>
<evidence type="ECO:0000313" key="4">
    <source>
        <dbReference type="EMBL" id="MDL2081093.1"/>
    </source>
</evidence>
<feature type="coiled-coil region" evidence="1">
    <location>
        <begin position="255"/>
        <end position="311"/>
    </location>
</feature>
<keyword evidence="3" id="KW-0472">Membrane</keyword>
<feature type="transmembrane region" description="Helical" evidence="3">
    <location>
        <begin position="21"/>
        <end position="37"/>
    </location>
</feature>
<gene>
    <name evidence="4" type="ORF">QNN03_32080</name>
</gene>
<proteinExistence type="predicted"/>
<feature type="compositionally biased region" description="Low complexity" evidence="2">
    <location>
        <begin position="94"/>
        <end position="110"/>
    </location>
</feature>
<feature type="region of interest" description="Disordered" evidence="2">
    <location>
        <begin position="460"/>
        <end position="485"/>
    </location>
</feature>
<evidence type="ECO:0000256" key="2">
    <source>
        <dbReference type="SAM" id="MobiDB-lite"/>
    </source>
</evidence>
<keyword evidence="3" id="KW-0812">Transmembrane</keyword>
<keyword evidence="3" id="KW-1133">Transmembrane helix</keyword>
<dbReference type="EMBL" id="JASJUS010000042">
    <property type="protein sequence ID" value="MDL2081093.1"/>
    <property type="molecule type" value="Genomic_DNA"/>
</dbReference>
<name>A0ABT7J892_9ACTN</name>